<comment type="caution">
    <text evidence="1">The sequence shown here is derived from an EMBL/GenBank/DDBJ whole genome shotgun (WGS) entry which is preliminary data.</text>
</comment>
<sequence length="84" mass="9701">MTDMEFDVLDELYFVQPFDAILEEIELTEDELKKVLTELLNKGWVKCYGDRQAEMPIAPKDLGNDLASYFYLATKEGLLVHNGR</sequence>
<reference evidence="1 2" key="1">
    <citation type="submission" date="2016-01" db="EMBL/GenBank/DDBJ databases">
        <title>Genome sequencing of Roseivirga echinicomitans KMM 6058.</title>
        <authorList>
            <person name="Selvaratnam C."/>
            <person name="Thevarajoo S."/>
            <person name="Goh K.M."/>
            <person name="Ee R."/>
            <person name="Chan K.-G."/>
            <person name="Chong C.S."/>
        </authorList>
    </citation>
    <scope>NUCLEOTIDE SEQUENCE [LARGE SCALE GENOMIC DNA]</scope>
    <source>
        <strain evidence="1 2">KMM 6058</strain>
    </source>
</reference>
<protein>
    <recommendedName>
        <fullName evidence="3">MarR family transcriptional regulator</fullName>
    </recommendedName>
</protein>
<organism evidence="1 2">
    <name type="scientific">Roseivirga echinicomitans</name>
    <dbReference type="NCBI Taxonomy" id="296218"/>
    <lineage>
        <taxon>Bacteria</taxon>
        <taxon>Pseudomonadati</taxon>
        <taxon>Bacteroidota</taxon>
        <taxon>Cytophagia</taxon>
        <taxon>Cytophagales</taxon>
        <taxon>Roseivirgaceae</taxon>
        <taxon>Roseivirga</taxon>
    </lineage>
</organism>
<name>A0A150XJK0_9BACT</name>
<dbReference type="STRING" id="296218.AWN68_04235"/>
<evidence type="ECO:0000313" key="1">
    <source>
        <dbReference type="EMBL" id="KYG78845.1"/>
    </source>
</evidence>
<evidence type="ECO:0000313" key="2">
    <source>
        <dbReference type="Proteomes" id="UP000075615"/>
    </source>
</evidence>
<keyword evidence="2" id="KW-1185">Reference proteome</keyword>
<evidence type="ECO:0008006" key="3">
    <source>
        <dbReference type="Google" id="ProtNLM"/>
    </source>
</evidence>
<accession>A0A150XJK0</accession>
<gene>
    <name evidence="1" type="ORF">AWN68_04235</name>
</gene>
<dbReference type="RefSeq" id="WP_068414647.1">
    <property type="nucleotide sequence ID" value="NZ_LRDB01000012.1"/>
</dbReference>
<dbReference type="OrthoDB" id="981781at2"/>
<dbReference type="EMBL" id="LRDB01000012">
    <property type="protein sequence ID" value="KYG78845.1"/>
    <property type="molecule type" value="Genomic_DNA"/>
</dbReference>
<proteinExistence type="predicted"/>
<dbReference type="AlphaFoldDB" id="A0A150XJK0"/>
<dbReference type="Proteomes" id="UP000075615">
    <property type="component" value="Unassembled WGS sequence"/>
</dbReference>